<dbReference type="Gramene" id="mRNA:HanXRQr2_Chr11g0492561">
    <property type="protein sequence ID" value="CDS:HanXRQr2_Chr11g0492561.1"/>
    <property type="gene ID" value="HanXRQr2_Chr11g0492561"/>
</dbReference>
<feature type="compositionally biased region" description="Polar residues" evidence="1">
    <location>
        <begin position="429"/>
        <end position="445"/>
    </location>
</feature>
<evidence type="ECO:0000313" key="4">
    <source>
        <dbReference type="Proteomes" id="UP000215914"/>
    </source>
</evidence>
<evidence type="ECO:0000313" key="2">
    <source>
        <dbReference type="EMBL" id="KAF5782179.1"/>
    </source>
</evidence>
<feature type="compositionally biased region" description="Low complexity" evidence="1">
    <location>
        <begin position="352"/>
        <end position="375"/>
    </location>
</feature>
<accession>A0A251RL39</accession>
<dbReference type="AlphaFoldDB" id="A0A251RL39"/>
<sequence length="541" mass="60418">MPHPQTRTVTRNRTRTRRFSACHRHPSEPVTGFCALCLRDRLAGLDSSSSGQLDDDDSKKDKTNAVICSRRTRRNVINVASASAAPVLRRSKSVAADKCEALNMLDIDPRRRSCDVRARSTLSDLFVVDDTPSTPNKLRVDAPSSYSTIVEAVVESEEDDVDDDDVFGEIRVLDDEVMENDIVHDDESEEEEGDLKTMKEIIETELDNKKRNFWDAASVFSHKLRKWRQKHKEKKQSRCISGGIDNDRSNLGQFSRFREVEDNRYGRRSCDTEPRFSIDAHRLSVEDPRISFDEHRASWDGYMIARTIPRLTPMLSVVDNVMLGPGNRAVTKTEKNVQMHSISEDGTGSGGSAQSVSDSSASNRGSSSSSSTKTVGSGGDDVKSASNARVSPANDVIFQGTKLVITEKELKVWHMNSVKNNNVESVSNAHNSTGKTPTANPSNARKTIMSSRWKKVCTLWGQKHKLDDKKNVEDVSEKRVETGISSVNLVRNQSLVKLRDRSTRYSTSDLDSGLLRLYLTPFRNSRRSKSGKSRAPSMVCN</sequence>
<reference evidence="2 4" key="1">
    <citation type="journal article" date="2017" name="Nature">
        <title>The sunflower genome provides insights into oil metabolism, flowering and Asterid evolution.</title>
        <authorList>
            <person name="Badouin H."/>
            <person name="Gouzy J."/>
            <person name="Grassa C.J."/>
            <person name="Murat F."/>
            <person name="Staton S.E."/>
            <person name="Cottret L."/>
            <person name="Lelandais-Briere C."/>
            <person name="Owens G.L."/>
            <person name="Carrere S."/>
            <person name="Mayjonade B."/>
            <person name="Legrand L."/>
            <person name="Gill N."/>
            <person name="Kane N.C."/>
            <person name="Bowers J.E."/>
            <person name="Hubner S."/>
            <person name="Bellec A."/>
            <person name="Berard A."/>
            <person name="Berges H."/>
            <person name="Blanchet N."/>
            <person name="Boniface M.C."/>
            <person name="Brunel D."/>
            <person name="Catrice O."/>
            <person name="Chaidir N."/>
            <person name="Claudel C."/>
            <person name="Donnadieu C."/>
            <person name="Faraut T."/>
            <person name="Fievet G."/>
            <person name="Helmstetter N."/>
            <person name="King M."/>
            <person name="Knapp S.J."/>
            <person name="Lai Z."/>
            <person name="Le Paslier M.C."/>
            <person name="Lippi Y."/>
            <person name="Lorenzon L."/>
            <person name="Mandel J.R."/>
            <person name="Marage G."/>
            <person name="Marchand G."/>
            <person name="Marquand E."/>
            <person name="Bret-Mestries E."/>
            <person name="Morien E."/>
            <person name="Nambeesan S."/>
            <person name="Nguyen T."/>
            <person name="Pegot-Espagnet P."/>
            <person name="Pouilly N."/>
            <person name="Raftis F."/>
            <person name="Sallet E."/>
            <person name="Schiex T."/>
            <person name="Thomas J."/>
            <person name="Vandecasteele C."/>
            <person name="Vares D."/>
            <person name="Vear F."/>
            <person name="Vautrin S."/>
            <person name="Crespi M."/>
            <person name="Mangin B."/>
            <person name="Burke J.M."/>
            <person name="Salse J."/>
            <person name="Munos S."/>
            <person name="Vincourt P."/>
            <person name="Rieseberg L.H."/>
            <person name="Langlade N.B."/>
        </authorList>
    </citation>
    <scope>NUCLEOTIDE SEQUENCE [LARGE SCALE GENOMIC DNA]</scope>
    <source>
        <strain evidence="4">cv. SF193</strain>
        <tissue evidence="2">Leaves</tissue>
    </source>
</reference>
<dbReference type="EMBL" id="MNCJ02000326">
    <property type="protein sequence ID" value="KAF5782179.1"/>
    <property type="molecule type" value="Genomic_DNA"/>
</dbReference>
<dbReference type="EMBL" id="CM007906">
    <property type="protein sequence ID" value="OTF85143.1"/>
    <property type="molecule type" value="Genomic_DNA"/>
</dbReference>
<reference evidence="3" key="2">
    <citation type="submission" date="2017-02" db="EMBL/GenBank/DDBJ databases">
        <title>Sunflower complete genome.</title>
        <authorList>
            <person name="Langlade N."/>
            <person name="Munos S."/>
        </authorList>
    </citation>
    <scope>NUCLEOTIDE SEQUENCE [LARGE SCALE GENOMIC DNA]</scope>
    <source>
        <tissue evidence="3">Leaves</tissue>
    </source>
</reference>
<name>A0A251RL39_HELAN</name>
<dbReference type="FunCoup" id="A0A251RL39">
    <property type="interactions" value="591"/>
</dbReference>
<dbReference type="PANTHER" id="PTHR31659:SF0">
    <property type="entry name" value="EMB|CAB61945.1"/>
    <property type="match status" value="1"/>
</dbReference>
<proteinExistence type="predicted"/>
<organism evidence="3 4">
    <name type="scientific">Helianthus annuus</name>
    <name type="common">Common sunflower</name>
    <dbReference type="NCBI Taxonomy" id="4232"/>
    <lineage>
        <taxon>Eukaryota</taxon>
        <taxon>Viridiplantae</taxon>
        <taxon>Streptophyta</taxon>
        <taxon>Embryophyta</taxon>
        <taxon>Tracheophyta</taxon>
        <taxon>Spermatophyta</taxon>
        <taxon>Magnoliopsida</taxon>
        <taxon>eudicotyledons</taxon>
        <taxon>Gunneridae</taxon>
        <taxon>Pentapetalae</taxon>
        <taxon>asterids</taxon>
        <taxon>campanulids</taxon>
        <taxon>Asterales</taxon>
        <taxon>Asteraceae</taxon>
        <taxon>Asteroideae</taxon>
        <taxon>Heliantheae alliance</taxon>
        <taxon>Heliantheae</taxon>
        <taxon>Helianthus</taxon>
    </lineage>
</organism>
<feature type="region of interest" description="Disordered" evidence="1">
    <location>
        <begin position="423"/>
        <end position="445"/>
    </location>
</feature>
<gene>
    <name evidence="3" type="ORF">HannXRQ_Chr17g0536791</name>
    <name evidence="2" type="ORF">HanXRQr2_Chr11g0492561</name>
</gene>
<dbReference type="OMA" id="LRRCKTF"/>
<dbReference type="InParanoid" id="A0A251RL39"/>
<feature type="region of interest" description="Disordered" evidence="1">
    <location>
        <begin position="341"/>
        <end position="387"/>
    </location>
</feature>
<keyword evidence="4" id="KW-1185">Reference proteome</keyword>
<evidence type="ECO:0000313" key="3">
    <source>
        <dbReference type="EMBL" id="OTF85143.1"/>
    </source>
</evidence>
<protein>
    <submittedName>
        <fullName evidence="3">Uncharacterized protein</fullName>
    </submittedName>
</protein>
<reference evidence="2" key="3">
    <citation type="submission" date="2020-06" db="EMBL/GenBank/DDBJ databases">
        <title>Helianthus annuus Genome sequencing and assembly Release 2.</title>
        <authorList>
            <person name="Gouzy J."/>
            <person name="Langlade N."/>
            <person name="Munos S."/>
        </authorList>
    </citation>
    <scope>NUCLEOTIDE SEQUENCE</scope>
    <source>
        <tissue evidence="2">Leaves</tissue>
    </source>
</reference>
<dbReference type="PANTHER" id="PTHR31659">
    <property type="entry name" value="PROTEIN: UPF0503-LIKE PROTEIN, PUTATIVE (DUF740)-RELATED"/>
    <property type="match status" value="1"/>
</dbReference>
<dbReference type="Proteomes" id="UP000215914">
    <property type="component" value="Chromosome 17"/>
</dbReference>
<evidence type="ECO:0000256" key="1">
    <source>
        <dbReference type="SAM" id="MobiDB-lite"/>
    </source>
</evidence>
<dbReference type="Pfam" id="PF05340">
    <property type="entry name" value="DUF740"/>
    <property type="match status" value="2"/>
</dbReference>
<dbReference type="InterPro" id="IPR008004">
    <property type="entry name" value="OCTOPUS-like"/>
</dbReference>